<dbReference type="Proteomes" id="UP001524383">
    <property type="component" value="Unassembled WGS sequence"/>
</dbReference>
<evidence type="ECO:0000313" key="3">
    <source>
        <dbReference type="Proteomes" id="UP001524383"/>
    </source>
</evidence>
<organism evidence="2 3">
    <name type="scientific">Methanocalculus taiwanensis</name>
    <dbReference type="NCBI Taxonomy" id="106207"/>
    <lineage>
        <taxon>Archaea</taxon>
        <taxon>Methanobacteriati</taxon>
        <taxon>Methanobacteriota</taxon>
        <taxon>Stenosarchaea group</taxon>
        <taxon>Methanomicrobia</taxon>
        <taxon>Methanomicrobiales</taxon>
        <taxon>Methanocalculaceae</taxon>
        <taxon>Methanocalculus</taxon>
    </lineage>
</organism>
<protein>
    <submittedName>
        <fullName evidence="2">Oxidoreductase</fullName>
    </submittedName>
</protein>
<reference evidence="2 3" key="1">
    <citation type="submission" date="2019-08" db="EMBL/GenBank/DDBJ databases">
        <authorList>
            <person name="Chen S.-C."/>
            <person name="Lai M.-C."/>
            <person name="You Y.-T."/>
        </authorList>
    </citation>
    <scope>NUCLEOTIDE SEQUENCE [LARGE SCALE GENOMIC DNA]</scope>
    <source>
        <strain evidence="2 3">P2F9704a</strain>
    </source>
</reference>
<dbReference type="Pfam" id="PF00148">
    <property type="entry name" value="Oxidored_nitro"/>
    <property type="match status" value="1"/>
</dbReference>
<comment type="caution">
    <text evidence="2">The sequence shown here is derived from an EMBL/GenBank/DDBJ whole genome shotgun (WGS) entry which is preliminary data.</text>
</comment>
<evidence type="ECO:0000313" key="2">
    <source>
        <dbReference type="EMBL" id="MCQ1538025.1"/>
    </source>
</evidence>
<sequence length="380" mass="40219">MRGGGAFPMPECINPVWPCALTGAASFLAGFSGLSVVIHGSSGCYYYPKSLIKAPLHGSFILQEEVIFGAGTRLRSVVSEIMERGADRVAVVNSCVPALMGEDLASELDGLPVLIIDSPGFLGDAEAGYRIAADSLLKEAEITIDGVNVGGICLLDPFWRGNMHESERILAMAKIPVGAVLSYDQLESLSHAATVTVSANPDYAAPLGKSGGSLLGLSSLKQTLMYAADSIPGADPSPVLKECDKTEEMVVAACEKYLRRNDPPVAAICAQSGYAAFFAELLVRYLGAERPLILPRNTTDTPAVTDYDQIRSALNSDSYDLLLGSSYEARILPDAAFAGIAPPNRGRVTLGSRPLAGIEGTLHAVELILNAMMDQRKKGR</sequence>
<dbReference type="AlphaFoldDB" id="A0ABD4TL68"/>
<proteinExistence type="predicted"/>
<accession>A0ABD4TL68</accession>
<dbReference type="SUPFAM" id="SSF53807">
    <property type="entry name" value="Helical backbone' metal receptor"/>
    <property type="match status" value="1"/>
</dbReference>
<dbReference type="PANTHER" id="PTHR42956:SF1">
    <property type="entry name" value="NITROGENASE IRON-MOLYBDENUM COFACTOR BIOSYNTHESIS PROTEIN NIFE"/>
    <property type="match status" value="1"/>
</dbReference>
<feature type="domain" description="Nitrogenase/oxidoreductase component 1" evidence="1">
    <location>
        <begin position="19"/>
        <end position="202"/>
    </location>
</feature>
<keyword evidence="3" id="KW-1185">Reference proteome</keyword>
<name>A0ABD4TL68_9EURY</name>
<dbReference type="InterPro" id="IPR000510">
    <property type="entry name" value="Nase/OxRdtase_comp1"/>
</dbReference>
<dbReference type="InterPro" id="IPR049939">
    <property type="entry name" value="NifE-like"/>
</dbReference>
<dbReference type="PANTHER" id="PTHR42956">
    <property type="entry name" value="NITROGENASE IRON-MOLYBDENUM COFACTOR BIOSYNTHESIS PROTEIN NIFE"/>
    <property type="match status" value="1"/>
</dbReference>
<evidence type="ECO:0000259" key="1">
    <source>
        <dbReference type="Pfam" id="PF00148"/>
    </source>
</evidence>
<dbReference type="Gene3D" id="3.40.50.1980">
    <property type="entry name" value="Nitrogenase molybdenum iron protein domain"/>
    <property type="match status" value="2"/>
</dbReference>
<gene>
    <name evidence="2" type="ORF">FTO68_03340</name>
</gene>
<dbReference type="EMBL" id="VOTZ01000005">
    <property type="protein sequence ID" value="MCQ1538025.1"/>
    <property type="molecule type" value="Genomic_DNA"/>
</dbReference>